<sequence length="220" mass="25200">MDVYCLDHVNFVAQVEHLLPARQNPQTKLKPRRRWRREKTLTRLTTTKRSYAVYWYPNVTDLPPLPPSAVNPISSPNPDFKKPSHHHFIYRHPNGLCVVGYASGHLSDEGGVKGVDFNVRKSDRRDIKVTGKRMKGAMLLRFRENAQQFEADTMLCKISTSVNTYSIRCRVKGSLLEVNEKFVKQPNLLNMSAEREGFIAIIMPKPADWLKVKSKLGGVR</sequence>
<name>A0ACB9R883_9MYRT</name>
<dbReference type="EMBL" id="CM042883">
    <property type="protein sequence ID" value="KAI4374900.1"/>
    <property type="molecule type" value="Genomic_DNA"/>
</dbReference>
<accession>A0ACB9R883</accession>
<gene>
    <name evidence="1" type="ORF">MLD38_012838</name>
</gene>
<organism evidence="1 2">
    <name type="scientific">Melastoma candidum</name>
    <dbReference type="NCBI Taxonomy" id="119954"/>
    <lineage>
        <taxon>Eukaryota</taxon>
        <taxon>Viridiplantae</taxon>
        <taxon>Streptophyta</taxon>
        <taxon>Embryophyta</taxon>
        <taxon>Tracheophyta</taxon>
        <taxon>Spermatophyta</taxon>
        <taxon>Magnoliopsida</taxon>
        <taxon>eudicotyledons</taxon>
        <taxon>Gunneridae</taxon>
        <taxon>Pentapetalae</taxon>
        <taxon>rosids</taxon>
        <taxon>malvids</taxon>
        <taxon>Myrtales</taxon>
        <taxon>Melastomataceae</taxon>
        <taxon>Melastomatoideae</taxon>
        <taxon>Melastomateae</taxon>
        <taxon>Melastoma</taxon>
    </lineage>
</organism>
<proteinExistence type="predicted"/>
<protein>
    <submittedName>
        <fullName evidence="1">Uncharacterized protein</fullName>
    </submittedName>
</protein>
<dbReference type="Proteomes" id="UP001057402">
    <property type="component" value="Chromosome 4"/>
</dbReference>
<comment type="caution">
    <text evidence="1">The sequence shown here is derived from an EMBL/GenBank/DDBJ whole genome shotgun (WGS) entry which is preliminary data.</text>
</comment>
<keyword evidence="2" id="KW-1185">Reference proteome</keyword>
<evidence type="ECO:0000313" key="1">
    <source>
        <dbReference type="EMBL" id="KAI4374900.1"/>
    </source>
</evidence>
<evidence type="ECO:0000313" key="2">
    <source>
        <dbReference type="Proteomes" id="UP001057402"/>
    </source>
</evidence>
<reference evidence="2" key="1">
    <citation type="journal article" date="2023" name="Front. Plant Sci.">
        <title>Chromosomal-level genome assembly of Melastoma candidum provides insights into trichome evolution.</title>
        <authorList>
            <person name="Zhong Y."/>
            <person name="Wu W."/>
            <person name="Sun C."/>
            <person name="Zou P."/>
            <person name="Liu Y."/>
            <person name="Dai S."/>
            <person name="Zhou R."/>
        </authorList>
    </citation>
    <scope>NUCLEOTIDE SEQUENCE [LARGE SCALE GENOMIC DNA]</scope>
</reference>